<dbReference type="AlphaFoldDB" id="A0A366HSF9"/>
<feature type="compositionally biased region" description="Basic and acidic residues" evidence="1">
    <location>
        <begin position="38"/>
        <end position="49"/>
    </location>
</feature>
<evidence type="ECO:0000256" key="1">
    <source>
        <dbReference type="SAM" id="MobiDB-lite"/>
    </source>
</evidence>
<name>A0A366HSF9_9BACT</name>
<sequence length="90" mass="9049">MLSLRDFIRQALDLEPIPTGLEIPMQGPARPGGGGSGRSEDRERGKGKEGGGTGGGGAMDLGLGMGGMAGLGLGHGTEEPTDEMEPTKGE</sequence>
<comment type="caution">
    <text evidence="2">The sequence shown here is derived from an EMBL/GenBank/DDBJ whole genome shotgun (WGS) entry which is preliminary data.</text>
</comment>
<keyword evidence="3" id="KW-1185">Reference proteome</keyword>
<accession>A0A366HSF9</accession>
<evidence type="ECO:0000313" key="2">
    <source>
        <dbReference type="EMBL" id="RBP45864.1"/>
    </source>
</evidence>
<protein>
    <submittedName>
        <fullName evidence="2">Uncharacterized protein</fullName>
    </submittedName>
</protein>
<organism evidence="2 3">
    <name type="scientific">Roseimicrobium gellanilyticum</name>
    <dbReference type="NCBI Taxonomy" id="748857"/>
    <lineage>
        <taxon>Bacteria</taxon>
        <taxon>Pseudomonadati</taxon>
        <taxon>Verrucomicrobiota</taxon>
        <taxon>Verrucomicrobiia</taxon>
        <taxon>Verrucomicrobiales</taxon>
        <taxon>Verrucomicrobiaceae</taxon>
        <taxon>Roseimicrobium</taxon>
    </lineage>
</organism>
<reference evidence="2 3" key="1">
    <citation type="submission" date="2018-06" db="EMBL/GenBank/DDBJ databases">
        <title>Genomic Encyclopedia of Type Strains, Phase IV (KMG-IV): sequencing the most valuable type-strain genomes for metagenomic binning, comparative biology and taxonomic classification.</title>
        <authorList>
            <person name="Goeker M."/>
        </authorList>
    </citation>
    <scope>NUCLEOTIDE SEQUENCE [LARGE SCALE GENOMIC DNA]</scope>
    <source>
        <strain evidence="2 3">DSM 25532</strain>
    </source>
</reference>
<proteinExistence type="predicted"/>
<dbReference type="Proteomes" id="UP000253426">
    <property type="component" value="Unassembled WGS sequence"/>
</dbReference>
<feature type="region of interest" description="Disordered" evidence="1">
    <location>
        <begin position="14"/>
        <end position="90"/>
    </location>
</feature>
<gene>
    <name evidence="2" type="ORF">DES53_102248</name>
</gene>
<feature type="compositionally biased region" description="Gly residues" evidence="1">
    <location>
        <begin position="50"/>
        <end position="75"/>
    </location>
</feature>
<dbReference type="RefSeq" id="WP_170156904.1">
    <property type="nucleotide sequence ID" value="NZ_QNRR01000002.1"/>
</dbReference>
<dbReference type="EMBL" id="QNRR01000002">
    <property type="protein sequence ID" value="RBP45864.1"/>
    <property type="molecule type" value="Genomic_DNA"/>
</dbReference>
<evidence type="ECO:0000313" key="3">
    <source>
        <dbReference type="Proteomes" id="UP000253426"/>
    </source>
</evidence>